<dbReference type="EMBL" id="JAJJMB010016078">
    <property type="protein sequence ID" value="KAI3849669.1"/>
    <property type="molecule type" value="Genomic_DNA"/>
</dbReference>
<dbReference type="GO" id="GO:0015086">
    <property type="term" value="F:cadmium ion transmembrane transporter activity"/>
    <property type="evidence" value="ECO:0007669"/>
    <property type="project" value="TreeGrafter"/>
</dbReference>
<dbReference type="PIRSF" id="PIRSF037378">
    <property type="entry name" value="EIN2"/>
    <property type="match status" value="1"/>
</dbReference>
<keyword evidence="4 7" id="KW-1133">Transmembrane helix</keyword>
<comment type="subcellular location">
    <subcellularLocation>
        <location evidence="1">Membrane</location>
        <topology evidence="1">Multi-pass membrane protein</topology>
    </subcellularLocation>
</comment>
<comment type="similarity">
    <text evidence="2">Belongs to the NRAMP (TC 2.A.55) family.</text>
</comment>
<dbReference type="PANTHER" id="PTHR11706">
    <property type="entry name" value="SOLUTE CARRIER PROTEIN FAMILY 11 MEMBER"/>
    <property type="match status" value="1"/>
</dbReference>
<dbReference type="PANTHER" id="PTHR11706:SF75">
    <property type="entry name" value="ETHYLENE-INSENSITIVE PROTEIN 2"/>
    <property type="match status" value="1"/>
</dbReference>
<evidence type="ECO:0000256" key="3">
    <source>
        <dbReference type="ARBA" id="ARBA00022692"/>
    </source>
</evidence>
<evidence type="ECO:0000256" key="4">
    <source>
        <dbReference type="ARBA" id="ARBA00022989"/>
    </source>
</evidence>
<evidence type="ECO:0000313" key="8">
    <source>
        <dbReference type="EMBL" id="KAI3849669.1"/>
    </source>
</evidence>
<protein>
    <recommendedName>
        <fullName evidence="10">Ethylene-insensitive protein 2</fullName>
    </recommendedName>
</protein>
<proteinExistence type="inferred from homology"/>
<evidence type="ECO:0008006" key="10">
    <source>
        <dbReference type="Google" id="ProtNLM"/>
    </source>
</evidence>
<feature type="transmembrane region" description="Helical" evidence="7">
    <location>
        <begin position="448"/>
        <end position="470"/>
    </location>
</feature>
<dbReference type="GO" id="GO:0034755">
    <property type="term" value="P:iron ion transmembrane transport"/>
    <property type="evidence" value="ECO:0007669"/>
    <property type="project" value="TreeGrafter"/>
</dbReference>
<dbReference type="InterPro" id="IPR017187">
    <property type="entry name" value="EIN2"/>
</dbReference>
<feature type="transmembrane region" description="Helical" evidence="7">
    <location>
        <begin position="105"/>
        <end position="123"/>
    </location>
</feature>
<dbReference type="InterPro" id="IPR001046">
    <property type="entry name" value="NRAMP_fam"/>
</dbReference>
<feature type="transmembrane region" description="Helical" evidence="7">
    <location>
        <begin position="289"/>
        <end position="308"/>
    </location>
</feature>
<evidence type="ECO:0000256" key="2">
    <source>
        <dbReference type="ARBA" id="ARBA00009965"/>
    </source>
</evidence>
<dbReference type="Pfam" id="PF01566">
    <property type="entry name" value="Nramp"/>
    <property type="match status" value="1"/>
</dbReference>
<evidence type="ECO:0000256" key="5">
    <source>
        <dbReference type="ARBA" id="ARBA00023136"/>
    </source>
</evidence>
<evidence type="ECO:0000256" key="6">
    <source>
        <dbReference type="SAM" id="MobiDB-lite"/>
    </source>
</evidence>
<gene>
    <name evidence="8" type="ORF">MKW98_026583</name>
</gene>
<feature type="transmembrane region" description="Helical" evidence="7">
    <location>
        <begin position="248"/>
        <end position="268"/>
    </location>
</feature>
<keyword evidence="3 7" id="KW-0812">Transmembrane</keyword>
<feature type="transmembrane region" description="Helical" evidence="7">
    <location>
        <begin position="344"/>
        <end position="367"/>
    </location>
</feature>
<dbReference type="GO" id="GO:0005384">
    <property type="term" value="F:manganese ion transmembrane transporter activity"/>
    <property type="evidence" value="ECO:0007669"/>
    <property type="project" value="TreeGrafter"/>
</dbReference>
<feature type="transmembrane region" description="Helical" evidence="7">
    <location>
        <begin position="65"/>
        <end position="85"/>
    </location>
</feature>
<keyword evidence="9" id="KW-1185">Reference proteome</keyword>
<dbReference type="GO" id="GO:0009873">
    <property type="term" value="P:ethylene-activated signaling pathway"/>
    <property type="evidence" value="ECO:0007669"/>
    <property type="project" value="InterPro"/>
</dbReference>
<feature type="region of interest" description="Disordered" evidence="6">
    <location>
        <begin position="1112"/>
        <end position="1131"/>
    </location>
</feature>
<keyword evidence="5 7" id="KW-0472">Membrane</keyword>
<feature type="transmembrane region" description="Helical" evidence="7">
    <location>
        <begin position="491"/>
        <end position="510"/>
    </location>
</feature>
<feature type="transmembrane region" description="Helical" evidence="7">
    <location>
        <begin position="144"/>
        <end position="172"/>
    </location>
</feature>
<evidence type="ECO:0000256" key="1">
    <source>
        <dbReference type="ARBA" id="ARBA00004141"/>
    </source>
</evidence>
<dbReference type="GO" id="GO:0005886">
    <property type="term" value="C:plasma membrane"/>
    <property type="evidence" value="ECO:0007669"/>
    <property type="project" value="TreeGrafter"/>
</dbReference>
<evidence type="ECO:0000313" key="9">
    <source>
        <dbReference type="Proteomes" id="UP001202328"/>
    </source>
</evidence>
<organism evidence="8 9">
    <name type="scientific">Papaver atlanticum</name>
    <dbReference type="NCBI Taxonomy" id="357466"/>
    <lineage>
        <taxon>Eukaryota</taxon>
        <taxon>Viridiplantae</taxon>
        <taxon>Streptophyta</taxon>
        <taxon>Embryophyta</taxon>
        <taxon>Tracheophyta</taxon>
        <taxon>Spermatophyta</taxon>
        <taxon>Magnoliopsida</taxon>
        <taxon>Ranunculales</taxon>
        <taxon>Papaveraceae</taxon>
        <taxon>Papaveroideae</taxon>
        <taxon>Papaver</taxon>
    </lineage>
</organism>
<name>A0AAD4RZI6_9MAGN</name>
<evidence type="ECO:0000256" key="7">
    <source>
        <dbReference type="SAM" id="Phobius"/>
    </source>
</evidence>
<comment type="caution">
    <text evidence="8">The sequence shown here is derived from an EMBL/GenBank/DDBJ whole genome shotgun (WGS) entry which is preliminary data.</text>
</comment>
<feature type="transmembrane region" description="Helical" evidence="7">
    <location>
        <begin position="209"/>
        <end position="228"/>
    </location>
</feature>
<dbReference type="PRINTS" id="PR00447">
    <property type="entry name" value="NATRESASSCMP"/>
</dbReference>
<dbReference type="Proteomes" id="UP001202328">
    <property type="component" value="Unassembled WGS sequence"/>
</dbReference>
<feature type="transmembrane region" description="Helical" evidence="7">
    <location>
        <begin position="405"/>
        <end position="428"/>
    </location>
</feature>
<sequence>MDTVPYSRRANIRKEENLHQNWQVNFDERLIDGCVIDHYLAPGVANSPEDSPENMEAKSTRIENLLGTRLFQAVGPVLLISMGYIDPGKWAAVIEGGASFGFDLVLLLLVINCAAILCHYLAAHIGVVTGKNLAQIYNQEYDKSICLFFGVQAEISMVISDLTMVLGIAHGLNLLLGVEFRTSILLTAFDFILFPVFTSLLARCKTETYFIGTAGFVLLFYVFGVLMSQSEVPIVMNGMLTRFSGESAFVLMSLLGANVMPHNFYLYSSLVQKWQGPPNMSKSAFCHDHFVSILCIFSGIYLANYVLMSSAASFFYSADLVVLTFHDALLLMDQVLKSPAAHIAFFLLLFISSVLTGLTWSLGGQVVLLEFFRLDTPLWLHRTTIRLLSLVSALYCAGNSGAEGIYQLLIFSQVVLAMLLPSSVIPLFRVASSSSIMGSLKISSFLEFLTLSIFMGMLGLKLILVVEILFGSSDWVGTFRWNAGSSMTLPFVILLFTASVSLAFLVGLAITPLKSEGAKLEDEQMGNWEPSAKGEGNATLGVKFTPEELDTEDVVIDKAIGSQSDNSTFDFNSSDTVANSSDLEPQSIASEGICATNQTFPTCHLENLQPAMEFTGVEIADKGFLDAGYLEEATSEMNELIDPVPTTEDVTSKMNEPLHLVQTTQTSEGCLQVEEGCLLVEKDGDEQNNLEGPGSISSVSEKCEESIVVGSLSRLSGLGRGARRQLASILDEFWEQLFDLHGQASQKAKSKKLDILFRQNPNPAAPVNVGSTGLGASMFVPSVAERESEFLANPNSYDLPSQHRTLGSLTSSNGIQSRSPLLYTKMQLADAFPQSASLNVIDYGEKRYSSLHVPPSSAGLGRLSYQQSTEDDYRVASCYAQIRAEMESPNSLNGHLDSPISHSSSLGPPNYMDQLNHALSQKPLNRFTSVHATSMQNPAVSQNNGLNAEQSYYDGPYSSGFVQDVGSLAFTKKYHSLPRNSGLAFPRQGAYGTEKSLYGLYSDPGFSFSRAIIEGSLVVKSEATSPWSPHPFEQAFGGITGIPQKVGNGNSVTQKTNSHSELEALLLQLFRSSMTRLLKLEGSEWLFSLNGGIDEDLIDLVAARERFHSEAEAEAGEVTHRKETSESPRQYLSSDRKFGSGLKNDEMSFIEDLLSTVPNCGDGCIWKKDLIVSFGVWCIRRILELALVESRPELWGKYTYVLNRLQGILEPAFSKPRTLMPPCSCLQIPVTQAKRLSSPVEGGKVLPPAAKSGTAKCTTASAVIDIIKDVEIAVSSRKGRSGTGAGDVAFPIGKENLTSVLKRYKRRLSNKMFPIHEGGGRFGVC</sequence>
<accession>A0AAD4RZI6</accession>
<feature type="compositionally biased region" description="Basic and acidic residues" evidence="6">
    <location>
        <begin position="1112"/>
        <end position="1126"/>
    </location>
</feature>
<feature type="transmembrane region" description="Helical" evidence="7">
    <location>
        <begin position="184"/>
        <end position="202"/>
    </location>
</feature>
<reference evidence="8" key="1">
    <citation type="submission" date="2022-04" db="EMBL/GenBank/DDBJ databases">
        <title>A functionally conserved STORR gene fusion in Papaver species that diverged 16.8 million years ago.</title>
        <authorList>
            <person name="Catania T."/>
        </authorList>
    </citation>
    <scope>NUCLEOTIDE SEQUENCE</scope>
    <source>
        <strain evidence="8">S-188037</strain>
    </source>
</reference>